<evidence type="ECO:0008006" key="5">
    <source>
        <dbReference type="Google" id="ProtNLM"/>
    </source>
</evidence>
<keyword evidence="2" id="KW-1133">Transmembrane helix</keyword>
<keyword evidence="2" id="KW-0472">Membrane</keyword>
<accession>A0AAR5Q610</accession>
<feature type="region of interest" description="Disordered" evidence="1">
    <location>
        <begin position="68"/>
        <end position="98"/>
    </location>
</feature>
<dbReference type="PANTHER" id="PTHR47412:SF1">
    <property type="entry name" value="FI01434P-RELATED"/>
    <property type="match status" value="1"/>
</dbReference>
<evidence type="ECO:0000256" key="1">
    <source>
        <dbReference type="SAM" id="MobiDB-lite"/>
    </source>
</evidence>
<dbReference type="AlphaFoldDB" id="A0AAR5Q610"/>
<evidence type="ECO:0000313" key="4">
    <source>
        <dbReference type="Proteomes" id="UP000019118"/>
    </source>
</evidence>
<dbReference type="PANTHER" id="PTHR47412">
    <property type="entry name" value="FI01434P-RELATED"/>
    <property type="match status" value="1"/>
</dbReference>
<dbReference type="EnsemblMetazoa" id="XM_019913125.1">
    <property type="protein sequence ID" value="XP_019768684.1"/>
    <property type="gene ID" value="LOC109543415"/>
</dbReference>
<keyword evidence="2" id="KW-0812">Transmembrane</keyword>
<reference evidence="3" key="2">
    <citation type="submission" date="2024-08" db="UniProtKB">
        <authorList>
            <consortium name="EnsemblMetazoa"/>
        </authorList>
    </citation>
    <scope>IDENTIFICATION</scope>
</reference>
<reference evidence="4" key="1">
    <citation type="journal article" date="2013" name="Genome Biol.">
        <title>Draft genome of the mountain pine beetle, Dendroctonus ponderosae Hopkins, a major forest pest.</title>
        <authorList>
            <person name="Keeling C.I."/>
            <person name="Yuen M.M."/>
            <person name="Liao N.Y."/>
            <person name="Docking T.R."/>
            <person name="Chan S.K."/>
            <person name="Taylor G.A."/>
            <person name="Palmquist D.L."/>
            <person name="Jackman S.D."/>
            <person name="Nguyen A."/>
            <person name="Li M."/>
            <person name="Henderson H."/>
            <person name="Janes J.K."/>
            <person name="Zhao Y."/>
            <person name="Pandoh P."/>
            <person name="Moore R."/>
            <person name="Sperling F.A."/>
            <person name="Huber D.P."/>
            <person name="Birol I."/>
            <person name="Jones S.J."/>
            <person name="Bohlmann J."/>
        </authorList>
    </citation>
    <scope>NUCLEOTIDE SEQUENCE</scope>
</reference>
<sequence length="473" mass="53697">MYNNRKTFIIKILIILCLIYLAVHVMYSGGGPMIRELQQSGRSLAALDTQNLETAPLVQDAPAIQPLVPNASKLQPPPARMEEEEEPPPPPHPTEPPLTLFEKLRDITQCLDRPLVPKTQQRGDYWVLYNYVRAKRTFKCEETITYTTHADFSFMDNLVPLLERWRAPISIALHAPGTDFALTLESIAHLRDCTSALVRELVTFHIYFSTKHVPKEVPKHSRVFPEPYNCSLTPPYLNVSSEQMYKAQKKLLYPVNVGRNVARETAQTYYILASDIELYPSPNISSKFLDLIATNTGPLLSKNPKVFPLHLFEVSANSTVPESKTMLKDMLGNGTALPFHKKLCPGCHNIPKAKEWQLAPVSENLHVFHVGKRNGRFVHWEPIFIGTHNDPLYDERLSWEGKSDKMTQGYALCVLNYDFLILDNAFLVHKPGIKIYKKDAKRAMLAGKTNQLIKKIIFPELKVLYGVRKGCAV</sequence>
<dbReference type="Pfam" id="PF13896">
    <property type="entry name" value="Glyco_transf_49"/>
    <property type="match status" value="1"/>
</dbReference>
<evidence type="ECO:0000256" key="2">
    <source>
        <dbReference type="SAM" id="Phobius"/>
    </source>
</evidence>
<evidence type="ECO:0000313" key="3">
    <source>
        <dbReference type="EnsemblMetazoa" id="XP_019768684.1"/>
    </source>
</evidence>
<proteinExistence type="predicted"/>
<organism evidence="3 4">
    <name type="scientific">Dendroctonus ponderosae</name>
    <name type="common">Mountain pine beetle</name>
    <dbReference type="NCBI Taxonomy" id="77166"/>
    <lineage>
        <taxon>Eukaryota</taxon>
        <taxon>Metazoa</taxon>
        <taxon>Ecdysozoa</taxon>
        <taxon>Arthropoda</taxon>
        <taxon>Hexapoda</taxon>
        <taxon>Insecta</taxon>
        <taxon>Pterygota</taxon>
        <taxon>Neoptera</taxon>
        <taxon>Endopterygota</taxon>
        <taxon>Coleoptera</taxon>
        <taxon>Polyphaga</taxon>
        <taxon>Cucujiformia</taxon>
        <taxon>Curculionidae</taxon>
        <taxon>Scolytinae</taxon>
        <taxon>Dendroctonus</taxon>
    </lineage>
</organism>
<dbReference type="Proteomes" id="UP000019118">
    <property type="component" value="Unassembled WGS sequence"/>
</dbReference>
<protein>
    <recommendedName>
        <fullName evidence="5">N-acetyllactosaminide beta-1,3-N-acetylglucosaminyltransferase</fullName>
    </recommendedName>
</protein>
<feature type="transmembrane region" description="Helical" evidence="2">
    <location>
        <begin position="12"/>
        <end position="30"/>
    </location>
</feature>
<dbReference type="RefSeq" id="XP_019768684.1">
    <property type="nucleotide sequence ID" value="XM_019913125.2"/>
</dbReference>
<name>A0AAR5Q610_DENPD</name>
<dbReference type="KEGG" id="dpa:109543415"/>
<keyword evidence="4" id="KW-1185">Reference proteome</keyword>
<dbReference type="GeneID" id="109543415"/>